<dbReference type="AlphaFoldDB" id="A0A5B8XEM9"/>
<dbReference type="RefSeq" id="WP_146820987.1">
    <property type="nucleotide sequence ID" value="NZ_CP029077.1"/>
</dbReference>
<dbReference type="EMBL" id="CP029077">
    <property type="protein sequence ID" value="QED23700.1"/>
    <property type="molecule type" value="Genomic_DNA"/>
</dbReference>
<reference evidence="1 2" key="1">
    <citation type="journal article" date="2019" name="ISME J.">
        <title>Deianiraea, an extracellular bacterium associated with the ciliate Paramecium, suggests an alternative scenario for the evolution of Rickettsiales.</title>
        <authorList>
            <person name="Castelli M."/>
            <person name="Sabaneyeva E."/>
            <person name="Lanzoni O."/>
            <person name="Lebedeva N."/>
            <person name="Floriano A.M."/>
            <person name="Gaiarsa S."/>
            <person name="Benken K."/>
            <person name="Modeo L."/>
            <person name="Bandi C."/>
            <person name="Potekhin A."/>
            <person name="Sassera D."/>
            <person name="Petroni G."/>
        </authorList>
    </citation>
    <scope>NUCLEOTIDE SEQUENCE [LARGE SCALE GENOMIC DNA]</scope>
    <source>
        <strain evidence="1">CyL4-1</strain>
    </source>
</reference>
<keyword evidence="2" id="KW-1185">Reference proteome</keyword>
<protein>
    <submittedName>
        <fullName evidence="1">Uncharacterized protein</fullName>
    </submittedName>
</protein>
<name>A0A5B8XEM9_9RICK</name>
<sequence length="151" mass="17582">MDNLKDESGYDGDREMRKSIDGNYKFHKTSWEVHGEKINVKDRLISGYMTNYRFSSIRKRMVVDKREIQGEARGVNNGGISGSLSNGDDKFRKVKQGMNGQKDEKGMVSNICKWDDKSKIRENSMIRKINCESMRLEGLINEQKRKSDMYR</sequence>
<evidence type="ECO:0000313" key="2">
    <source>
        <dbReference type="Proteomes" id="UP000321934"/>
    </source>
</evidence>
<accession>A0A5B8XEM9</accession>
<proteinExistence type="predicted"/>
<gene>
    <name evidence="1" type="ORF">Deia_00913</name>
</gene>
<evidence type="ECO:0000313" key="1">
    <source>
        <dbReference type="EMBL" id="QED23700.1"/>
    </source>
</evidence>
<dbReference type="Proteomes" id="UP000321934">
    <property type="component" value="Chromosome"/>
</dbReference>
<organism evidence="1 2">
    <name type="scientific">Candidatus Deianiraea vastatrix</name>
    <dbReference type="NCBI Taxonomy" id="2163644"/>
    <lineage>
        <taxon>Bacteria</taxon>
        <taxon>Pseudomonadati</taxon>
        <taxon>Pseudomonadota</taxon>
        <taxon>Alphaproteobacteria</taxon>
        <taxon>Rickettsiales</taxon>
        <taxon>Candidatus Deianiraeaceae</taxon>
        <taxon>Candidatus Deianiraea</taxon>
    </lineage>
</organism>